<dbReference type="GO" id="GO:0043190">
    <property type="term" value="C:ATP-binding cassette (ABC) transporter complex"/>
    <property type="evidence" value="ECO:0007669"/>
    <property type="project" value="InterPro"/>
</dbReference>
<dbReference type="Gene3D" id="3.40.190.10">
    <property type="entry name" value="Periplasmic binding protein-like II"/>
    <property type="match status" value="1"/>
</dbReference>
<dbReference type="InterPro" id="IPR007210">
    <property type="entry name" value="ABC_Gly_betaine_transp_sub-bd"/>
</dbReference>
<evidence type="ECO:0000259" key="1">
    <source>
        <dbReference type="Pfam" id="PF04069"/>
    </source>
</evidence>
<name>A0A430ASN7_9ENTE</name>
<dbReference type="OrthoDB" id="9801163at2"/>
<dbReference type="AlphaFoldDB" id="A0A430ASN7"/>
<dbReference type="Pfam" id="PF04069">
    <property type="entry name" value="OpuAC"/>
    <property type="match status" value="1"/>
</dbReference>
<comment type="caution">
    <text evidence="2">The sequence shown here is derived from an EMBL/GenBank/DDBJ whole genome shotgun (WGS) entry which is preliminary data.</text>
</comment>
<evidence type="ECO:0000313" key="3">
    <source>
        <dbReference type="Proteomes" id="UP000287605"/>
    </source>
</evidence>
<protein>
    <recommendedName>
        <fullName evidence="1">ABC-type glycine betaine transport system substrate-binding domain-containing protein</fullName>
    </recommendedName>
</protein>
<reference evidence="2 3" key="1">
    <citation type="submission" date="2017-05" db="EMBL/GenBank/DDBJ databases">
        <title>Vagococcus spp. assemblies.</title>
        <authorList>
            <person name="Gulvik C.A."/>
        </authorList>
    </citation>
    <scope>NUCLEOTIDE SEQUENCE [LARGE SCALE GENOMIC DNA]</scope>
    <source>
        <strain evidence="2 3">CCUG 51432</strain>
    </source>
</reference>
<feature type="domain" description="ABC-type glycine betaine transport system substrate-binding" evidence="1">
    <location>
        <begin position="30"/>
        <end position="295"/>
    </location>
</feature>
<evidence type="ECO:0000313" key="2">
    <source>
        <dbReference type="EMBL" id="RSU11060.1"/>
    </source>
</evidence>
<dbReference type="CDD" id="cd13528">
    <property type="entry name" value="PBP2_osmoprotectants"/>
    <property type="match status" value="1"/>
</dbReference>
<dbReference type="RefSeq" id="WP_126809382.1">
    <property type="nucleotide sequence ID" value="NZ_NGKA01000012.1"/>
</dbReference>
<keyword evidence="3" id="KW-1185">Reference proteome</keyword>
<dbReference type="EMBL" id="NGKA01000012">
    <property type="protein sequence ID" value="RSU11060.1"/>
    <property type="molecule type" value="Genomic_DNA"/>
</dbReference>
<dbReference type="Gene3D" id="3.40.190.120">
    <property type="entry name" value="Osmoprotection protein (prox), domain 2"/>
    <property type="match status" value="1"/>
</dbReference>
<dbReference type="GO" id="GO:0022857">
    <property type="term" value="F:transmembrane transporter activity"/>
    <property type="evidence" value="ECO:0007669"/>
    <property type="project" value="InterPro"/>
</dbReference>
<gene>
    <name evidence="2" type="ORF">CBF29_08850</name>
</gene>
<proteinExistence type="predicted"/>
<dbReference type="PROSITE" id="PS51257">
    <property type="entry name" value="PROKAR_LIPOPROTEIN"/>
    <property type="match status" value="1"/>
</dbReference>
<dbReference type="SUPFAM" id="SSF53850">
    <property type="entry name" value="Periplasmic binding protein-like II"/>
    <property type="match status" value="1"/>
</dbReference>
<accession>A0A430ASN7</accession>
<organism evidence="2 3">
    <name type="scientific">Vagococcus elongatus</name>
    <dbReference type="NCBI Taxonomy" id="180344"/>
    <lineage>
        <taxon>Bacteria</taxon>
        <taxon>Bacillati</taxon>
        <taxon>Bacillota</taxon>
        <taxon>Bacilli</taxon>
        <taxon>Lactobacillales</taxon>
        <taxon>Enterococcaceae</taxon>
        <taxon>Vagococcus</taxon>
    </lineage>
</organism>
<sequence length="300" mass="33864">MKRNKKWLFLGLIVVISIVLFSGCSSKGGKVTIASKQFTENILLSEMYAQLVEAKTELEVERKQNLGGTSICFPAMEKGEIDIYVEYSGTAYNEILKLPDSTGLSADDIYDIAVKKLKDDYDITMFKPIGINNTFALAMLRTKAEEMNIQSMSDLSEPAGELRFGANHIFYTRDADGFDPMIELYDLNFKEALKMDTSLLYDAIEQGKLDIMVVYATDSLLKKYDMVILEDNKELFPPYHGAPICPNKVLEEHPELKEVLDLLDGRISDTEMQELDYEIDVNGKTPEEVAKKFLTDEGLL</sequence>
<dbReference type="Proteomes" id="UP000287605">
    <property type="component" value="Unassembled WGS sequence"/>
</dbReference>